<dbReference type="AlphaFoldDB" id="A0A9W9R6K1"/>
<evidence type="ECO:0000256" key="1">
    <source>
        <dbReference type="SAM" id="Phobius"/>
    </source>
</evidence>
<feature type="transmembrane region" description="Helical" evidence="1">
    <location>
        <begin position="142"/>
        <end position="164"/>
    </location>
</feature>
<dbReference type="Proteomes" id="UP001147695">
    <property type="component" value="Unassembled WGS sequence"/>
</dbReference>
<feature type="transmembrane region" description="Helical" evidence="1">
    <location>
        <begin position="226"/>
        <end position="251"/>
    </location>
</feature>
<organism evidence="2 3">
    <name type="scientific">Penicillium brevicompactum</name>
    <dbReference type="NCBI Taxonomy" id="5074"/>
    <lineage>
        <taxon>Eukaryota</taxon>
        <taxon>Fungi</taxon>
        <taxon>Dikarya</taxon>
        <taxon>Ascomycota</taxon>
        <taxon>Pezizomycotina</taxon>
        <taxon>Eurotiomycetes</taxon>
        <taxon>Eurotiomycetidae</taxon>
        <taxon>Eurotiales</taxon>
        <taxon>Aspergillaceae</taxon>
        <taxon>Penicillium</taxon>
    </lineage>
</organism>
<feature type="transmembrane region" description="Helical" evidence="1">
    <location>
        <begin position="110"/>
        <end position="130"/>
    </location>
</feature>
<name>A0A9W9R6K1_PENBR</name>
<keyword evidence="1" id="KW-1133">Transmembrane helix</keyword>
<sequence length="330" mass="35966">MSLIANVLARRETQVIAARVPQADKILLQLFIFLITCIALVLVDYICSVITVLAAIEDVDQTAYICLDDEGPKDPEAGDSLKKRPITSGLGSAIKYLYARGGIRSCFRGFRMCMAVLAAETVLAAIAGFVSPLNRESLLSLFLVQFIATMPFAAWRMACVHRMIADKSPETKHRRITGFRYWPRIAPAAALYNVVNCMTIALLFSVAESAGWITKNVVNESGYKVLASLLLGIMLPTIAGITLSLPARVIFIRVAASMLPTEDVPIVPFDPQFGGKVDPNVADRSSLRIADAWNTLSWLTLFRISKLLFLTLCIENALGAVGAFVGVILL</sequence>
<feature type="transmembrane region" description="Helical" evidence="1">
    <location>
        <begin position="307"/>
        <end position="329"/>
    </location>
</feature>
<keyword evidence="1" id="KW-0472">Membrane</keyword>
<dbReference type="EMBL" id="JAPZBQ010000001">
    <property type="protein sequence ID" value="KAJ5353164.1"/>
    <property type="molecule type" value="Genomic_DNA"/>
</dbReference>
<keyword evidence="1" id="KW-0812">Transmembrane</keyword>
<reference evidence="2" key="2">
    <citation type="journal article" date="2023" name="IMA Fungus">
        <title>Comparative genomic study of the Penicillium genus elucidates a diverse pangenome and 15 lateral gene transfer events.</title>
        <authorList>
            <person name="Petersen C."/>
            <person name="Sorensen T."/>
            <person name="Nielsen M.R."/>
            <person name="Sondergaard T.E."/>
            <person name="Sorensen J.L."/>
            <person name="Fitzpatrick D.A."/>
            <person name="Frisvad J.C."/>
            <person name="Nielsen K.L."/>
        </authorList>
    </citation>
    <scope>NUCLEOTIDE SEQUENCE</scope>
    <source>
        <strain evidence="2">IBT 35673</strain>
    </source>
</reference>
<gene>
    <name evidence="2" type="ORF">N7452_002138</name>
</gene>
<accession>A0A9W9R6K1</accession>
<feature type="transmembrane region" description="Helical" evidence="1">
    <location>
        <begin position="185"/>
        <end position="206"/>
    </location>
</feature>
<protein>
    <submittedName>
        <fullName evidence="2">Uncharacterized protein</fullName>
    </submittedName>
</protein>
<comment type="caution">
    <text evidence="2">The sequence shown here is derived from an EMBL/GenBank/DDBJ whole genome shotgun (WGS) entry which is preliminary data.</text>
</comment>
<reference evidence="2" key="1">
    <citation type="submission" date="2022-12" db="EMBL/GenBank/DDBJ databases">
        <authorList>
            <person name="Petersen C."/>
        </authorList>
    </citation>
    <scope>NUCLEOTIDE SEQUENCE</scope>
    <source>
        <strain evidence="2">IBT 35673</strain>
    </source>
</reference>
<proteinExistence type="predicted"/>
<evidence type="ECO:0000313" key="3">
    <source>
        <dbReference type="Proteomes" id="UP001147695"/>
    </source>
</evidence>
<feature type="transmembrane region" description="Helical" evidence="1">
    <location>
        <begin position="30"/>
        <end position="56"/>
    </location>
</feature>
<evidence type="ECO:0000313" key="2">
    <source>
        <dbReference type="EMBL" id="KAJ5353164.1"/>
    </source>
</evidence>